<dbReference type="GO" id="GO:0004826">
    <property type="term" value="F:phenylalanine-tRNA ligase activity"/>
    <property type="evidence" value="ECO:0007669"/>
    <property type="project" value="UniProtKB-EC"/>
</dbReference>
<dbReference type="EMBL" id="PCSK01000027">
    <property type="protein sequence ID" value="PIP46157.1"/>
    <property type="molecule type" value="Genomic_DNA"/>
</dbReference>
<dbReference type="Gene3D" id="3.30.930.10">
    <property type="entry name" value="Bira Bifunctional Protein, Domain 2"/>
    <property type="match status" value="1"/>
</dbReference>
<dbReference type="Proteomes" id="UP000230007">
    <property type="component" value="Unassembled WGS sequence"/>
</dbReference>
<keyword evidence="4" id="KW-0547">Nucleotide-binding</keyword>
<name>A0A2H0AL86_9BACT</name>
<dbReference type="GO" id="GO:0005524">
    <property type="term" value="F:ATP binding"/>
    <property type="evidence" value="ECO:0007669"/>
    <property type="project" value="UniProtKB-KW"/>
</dbReference>
<dbReference type="InterPro" id="IPR006195">
    <property type="entry name" value="aa-tRNA-synth_II"/>
</dbReference>
<dbReference type="GO" id="GO:0005737">
    <property type="term" value="C:cytoplasm"/>
    <property type="evidence" value="ECO:0007669"/>
    <property type="project" value="TreeGrafter"/>
</dbReference>
<protein>
    <recommendedName>
        <fullName evidence="2">phenylalanine--tRNA ligase</fullName>
        <ecNumber evidence="2">6.1.1.20</ecNumber>
    </recommendedName>
    <alternativeName>
        <fullName evidence="9">Phenylalanyl-tRNA synthetase</fullName>
    </alternativeName>
</protein>
<dbReference type="PANTHER" id="PTHR11538">
    <property type="entry name" value="PHENYLALANYL-TRNA SYNTHETASE"/>
    <property type="match status" value="1"/>
</dbReference>
<evidence type="ECO:0000256" key="1">
    <source>
        <dbReference type="ARBA" id="ARBA00008226"/>
    </source>
</evidence>
<dbReference type="EC" id="6.1.1.20" evidence="2"/>
<dbReference type="InterPro" id="IPR045864">
    <property type="entry name" value="aa-tRNA-synth_II/BPL/LPL"/>
</dbReference>
<dbReference type="SUPFAM" id="SSF54991">
    <property type="entry name" value="Anticodon-binding domain of PheRS"/>
    <property type="match status" value="1"/>
</dbReference>
<dbReference type="PROSITE" id="PS51447">
    <property type="entry name" value="FDX_ACB"/>
    <property type="match status" value="1"/>
</dbReference>
<dbReference type="PANTHER" id="PTHR11538:SF41">
    <property type="entry name" value="PHENYLALANINE--TRNA LIGASE, MITOCHONDRIAL"/>
    <property type="match status" value="1"/>
</dbReference>
<evidence type="ECO:0000256" key="4">
    <source>
        <dbReference type="ARBA" id="ARBA00022741"/>
    </source>
</evidence>
<evidence type="ECO:0000259" key="11">
    <source>
        <dbReference type="PROSITE" id="PS50862"/>
    </source>
</evidence>
<comment type="catalytic activity">
    <reaction evidence="10">
        <text>tRNA(Phe) + L-phenylalanine + ATP = L-phenylalanyl-tRNA(Phe) + AMP + diphosphate + H(+)</text>
        <dbReference type="Rhea" id="RHEA:19413"/>
        <dbReference type="Rhea" id="RHEA-COMP:9668"/>
        <dbReference type="Rhea" id="RHEA-COMP:9699"/>
        <dbReference type="ChEBI" id="CHEBI:15378"/>
        <dbReference type="ChEBI" id="CHEBI:30616"/>
        <dbReference type="ChEBI" id="CHEBI:33019"/>
        <dbReference type="ChEBI" id="CHEBI:58095"/>
        <dbReference type="ChEBI" id="CHEBI:78442"/>
        <dbReference type="ChEBI" id="CHEBI:78531"/>
        <dbReference type="ChEBI" id="CHEBI:456215"/>
        <dbReference type="EC" id="6.1.1.20"/>
    </reaction>
</comment>
<reference evidence="13 14" key="1">
    <citation type="submission" date="2017-09" db="EMBL/GenBank/DDBJ databases">
        <title>Depth-based differentiation of microbial function through sediment-hosted aquifers and enrichment of novel symbionts in the deep terrestrial subsurface.</title>
        <authorList>
            <person name="Probst A.J."/>
            <person name="Ladd B."/>
            <person name="Jarett J.K."/>
            <person name="Geller-Mcgrath D.E."/>
            <person name="Sieber C.M."/>
            <person name="Emerson J.B."/>
            <person name="Anantharaman K."/>
            <person name="Thomas B.C."/>
            <person name="Malmstrom R."/>
            <person name="Stieglmeier M."/>
            <person name="Klingl A."/>
            <person name="Woyke T."/>
            <person name="Ryan C.M."/>
            <person name="Banfield J.F."/>
        </authorList>
    </citation>
    <scope>NUCLEOTIDE SEQUENCE [LARGE SCALE GENOMIC DNA]</scope>
    <source>
        <strain evidence="13">CG23_combo_of_CG06-09_8_20_14_all_42_19</strain>
    </source>
</reference>
<evidence type="ECO:0000259" key="12">
    <source>
        <dbReference type="PROSITE" id="PS51447"/>
    </source>
</evidence>
<keyword evidence="8" id="KW-0030">Aminoacyl-tRNA synthetase</keyword>
<dbReference type="GO" id="GO:0006432">
    <property type="term" value="P:phenylalanyl-tRNA aminoacylation"/>
    <property type="evidence" value="ECO:0007669"/>
    <property type="project" value="TreeGrafter"/>
</dbReference>
<dbReference type="InterPro" id="IPR005121">
    <property type="entry name" value="Fdx_antiC-bd"/>
</dbReference>
<accession>A0A2H0AL86</accession>
<dbReference type="Pfam" id="PF01409">
    <property type="entry name" value="tRNA-synt_2d"/>
    <property type="match status" value="1"/>
</dbReference>
<comment type="caution">
    <text evidence="13">The sequence shown here is derived from an EMBL/GenBank/DDBJ whole genome shotgun (WGS) entry which is preliminary data.</text>
</comment>
<sequence length="393" mass="46312">MKNIYSLPHLKRSYYSVSLMEQKKILKKFAARTDTQAERLKRYLALPDLTRLEGNPVKMITDMVINLHSLKNLDIIETPEIISPEIVFDLFNFPKDHPARTQSDTYYMDEAHILRPHTSLMWKYYLELPEVREQLERYGSAGTLCYGTVYRRDEIDWQHSNVLHHIDGLYICKKEIAELRQTDLEDVLWEVAHALFGENIKAKFRVDHFPYTDPSLEMNIAWDDKWVEILGAGIVHPQVIKNLGFDPNIYNGWAFGFGADRLAMIKMRIPDIRLLRSEDERVTRQFKDINHIYQPVSKYPPVTRDISFAVDKNSFSQYRYYELAREVIGEELIEEMKLLDEYEDEAKFGSGKASYTFRIVYRHLNRTLTNEEVDMLHKKLEDKTISEFGATIR</sequence>
<keyword evidence="3" id="KW-0436">Ligase</keyword>
<evidence type="ECO:0000256" key="7">
    <source>
        <dbReference type="ARBA" id="ARBA00022946"/>
    </source>
</evidence>
<evidence type="ECO:0000313" key="14">
    <source>
        <dbReference type="Proteomes" id="UP000230007"/>
    </source>
</evidence>
<dbReference type="InterPro" id="IPR002319">
    <property type="entry name" value="Phenylalanyl-tRNA_Synthase"/>
</dbReference>
<feature type="domain" description="FDX-ACB" evidence="12">
    <location>
        <begin position="297"/>
        <end position="393"/>
    </location>
</feature>
<dbReference type="Pfam" id="PF03147">
    <property type="entry name" value="FDX-ACB"/>
    <property type="match status" value="1"/>
</dbReference>
<gene>
    <name evidence="13" type="ORF">COX15_01355</name>
</gene>
<feature type="domain" description="Aminoacyl-transfer RNA synthetases class-II family profile" evidence="11">
    <location>
        <begin position="76"/>
        <end position="295"/>
    </location>
</feature>
<evidence type="ECO:0000313" key="13">
    <source>
        <dbReference type="EMBL" id="PIP46157.1"/>
    </source>
</evidence>
<evidence type="ECO:0000256" key="9">
    <source>
        <dbReference type="ARBA" id="ARBA00031194"/>
    </source>
</evidence>
<keyword evidence="5" id="KW-0067">ATP-binding</keyword>
<dbReference type="PROSITE" id="PS50862">
    <property type="entry name" value="AA_TRNA_LIGASE_II"/>
    <property type="match status" value="1"/>
</dbReference>
<evidence type="ECO:0000256" key="8">
    <source>
        <dbReference type="ARBA" id="ARBA00023146"/>
    </source>
</evidence>
<organism evidence="13 14">
    <name type="scientific">Candidatus Colwellbacteria bacterium CG23_combo_of_CG06-09_8_20_14_all_42_19</name>
    <dbReference type="NCBI Taxonomy" id="1974541"/>
    <lineage>
        <taxon>Bacteria</taxon>
        <taxon>Candidatus Colwelliibacteriota</taxon>
    </lineage>
</organism>
<keyword evidence="6" id="KW-0648">Protein biosynthesis</keyword>
<dbReference type="SMART" id="SM00896">
    <property type="entry name" value="FDX-ACB"/>
    <property type="match status" value="1"/>
</dbReference>
<proteinExistence type="inferred from homology"/>
<dbReference type="InterPro" id="IPR036690">
    <property type="entry name" value="Fdx_antiC-bd_sf"/>
</dbReference>
<evidence type="ECO:0000256" key="10">
    <source>
        <dbReference type="ARBA" id="ARBA00049255"/>
    </source>
</evidence>
<evidence type="ECO:0000256" key="5">
    <source>
        <dbReference type="ARBA" id="ARBA00022840"/>
    </source>
</evidence>
<comment type="similarity">
    <text evidence="1">Belongs to the class-II aminoacyl-tRNA synthetase family.</text>
</comment>
<evidence type="ECO:0000256" key="6">
    <source>
        <dbReference type="ARBA" id="ARBA00022917"/>
    </source>
</evidence>
<evidence type="ECO:0000256" key="2">
    <source>
        <dbReference type="ARBA" id="ARBA00012814"/>
    </source>
</evidence>
<dbReference type="Gene3D" id="3.30.70.380">
    <property type="entry name" value="Ferrodoxin-fold anticodon-binding domain"/>
    <property type="match status" value="1"/>
</dbReference>
<evidence type="ECO:0000256" key="3">
    <source>
        <dbReference type="ARBA" id="ARBA00022598"/>
    </source>
</evidence>
<dbReference type="GO" id="GO:0000049">
    <property type="term" value="F:tRNA binding"/>
    <property type="evidence" value="ECO:0007669"/>
    <property type="project" value="InterPro"/>
</dbReference>
<keyword evidence="7" id="KW-0809">Transit peptide</keyword>
<dbReference type="SUPFAM" id="SSF55681">
    <property type="entry name" value="Class II aaRS and biotin synthetases"/>
    <property type="match status" value="1"/>
</dbReference>
<dbReference type="AlphaFoldDB" id="A0A2H0AL86"/>